<dbReference type="AlphaFoldDB" id="A0A1H6GUJ7"/>
<gene>
    <name evidence="1" type="ORF">SAMN04244559_00460</name>
</gene>
<evidence type="ECO:0000313" key="2">
    <source>
        <dbReference type="Proteomes" id="UP000182983"/>
    </source>
</evidence>
<sequence>MINNDITPVPTNVANRRIRGTPWLGVVHPQLSNRFIHRVRGYFRWRVEKTQSIKGLSVFHDAARSPAGRSATVGSSEPLSCAHRVCRPERVPTDGSRGKISGRVPIRSGWTRANALENGNFGFVPRNRAGRTTLESSSLPPASPHLSNKVIHRVRGYPEAAGGDCPCPTPVGPIRTTRIASSAAAAVRATLSPRWAAPRELCTGGVQRRSGHRIDAFPRKIERGRIAKKITY</sequence>
<protein>
    <submittedName>
        <fullName evidence="1">Uncharacterized protein</fullName>
    </submittedName>
</protein>
<accession>A0A1H6GUJ7</accession>
<keyword evidence="2" id="KW-1185">Reference proteome</keyword>
<proteinExistence type="predicted"/>
<dbReference type="Proteomes" id="UP000182983">
    <property type="component" value="Unassembled WGS sequence"/>
</dbReference>
<dbReference type="EMBL" id="FNWO01000002">
    <property type="protein sequence ID" value="SEH27137.1"/>
    <property type="molecule type" value="Genomic_DNA"/>
</dbReference>
<name>A0A1H6GUJ7_MAGFU</name>
<organism evidence="1 2">
    <name type="scientific">Magnetospirillum fulvum</name>
    <name type="common">Rhodospirillum fulvum</name>
    <dbReference type="NCBI Taxonomy" id="1082"/>
    <lineage>
        <taxon>Bacteria</taxon>
        <taxon>Pseudomonadati</taxon>
        <taxon>Pseudomonadota</taxon>
        <taxon>Alphaproteobacteria</taxon>
        <taxon>Rhodospirillales</taxon>
        <taxon>Rhodospirillaceae</taxon>
        <taxon>Magnetospirillum</taxon>
    </lineage>
</organism>
<reference evidence="2" key="1">
    <citation type="submission" date="2016-10" db="EMBL/GenBank/DDBJ databases">
        <authorList>
            <person name="Varghese N."/>
            <person name="Submissions S."/>
        </authorList>
    </citation>
    <scope>NUCLEOTIDE SEQUENCE [LARGE SCALE GENOMIC DNA]</scope>
    <source>
        <strain evidence="2">DSM 13234</strain>
    </source>
</reference>
<evidence type="ECO:0000313" key="1">
    <source>
        <dbReference type="EMBL" id="SEH27137.1"/>
    </source>
</evidence>